<evidence type="ECO:0000313" key="2">
    <source>
        <dbReference type="EMBL" id="KAF8450540.1"/>
    </source>
</evidence>
<reference evidence="2" key="2">
    <citation type="journal article" date="2020" name="Nat. Commun.">
        <title>Large-scale genome sequencing of mycorrhizal fungi provides insights into the early evolution of symbiotic traits.</title>
        <authorList>
            <person name="Miyauchi S."/>
            <person name="Kiss E."/>
            <person name="Kuo A."/>
            <person name="Drula E."/>
            <person name="Kohler A."/>
            <person name="Sanchez-Garcia M."/>
            <person name="Morin E."/>
            <person name="Andreopoulos B."/>
            <person name="Barry K.W."/>
            <person name="Bonito G."/>
            <person name="Buee M."/>
            <person name="Carver A."/>
            <person name="Chen C."/>
            <person name="Cichocki N."/>
            <person name="Clum A."/>
            <person name="Culley D."/>
            <person name="Crous P.W."/>
            <person name="Fauchery L."/>
            <person name="Girlanda M."/>
            <person name="Hayes R.D."/>
            <person name="Keri Z."/>
            <person name="LaButti K."/>
            <person name="Lipzen A."/>
            <person name="Lombard V."/>
            <person name="Magnuson J."/>
            <person name="Maillard F."/>
            <person name="Murat C."/>
            <person name="Nolan M."/>
            <person name="Ohm R.A."/>
            <person name="Pangilinan J."/>
            <person name="Pereira M.F."/>
            <person name="Perotto S."/>
            <person name="Peter M."/>
            <person name="Pfister S."/>
            <person name="Riley R."/>
            <person name="Sitrit Y."/>
            <person name="Stielow J.B."/>
            <person name="Szollosi G."/>
            <person name="Zifcakova L."/>
            <person name="Stursova M."/>
            <person name="Spatafora J.W."/>
            <person name="Tedersoo L."/>
            <person name="Vaario L.M."/>
            <person name="Yamada A."/>
            <person name="Yan M."/>
            <person name="Wang P."/>
            <person name="Xu J."/>
            <person name="Bruns T."/>
            <person name="Baldrian P."/>
            <person name="Vilgalys R."/>
            <person name="Dunand C."/>
            <person name="Henrissat B."/>
            <person name="Grigoriev I.V."/>
            <person name="Hibbett D."/>
            <person name="Nagy L.G."/>
            <person name="Martin F.M."/>
        </authorList>
    </citation>
    <scope>NUCLEOTIDE SEQUENCE</scope>
    <source>
        <strain evidence="2">BED1</strain>
    </source>
</reference>
<keyword evidence="3" id="KW-1185">Reference proteome</keyword>
<protein>
    <submittedName>
        <fullName evidence="2">Uncharacterized protein</fullName>
    </submittedName>
</protein>
<comment type="caution">
    <text evidence="2">The sequence shown here is derived from an EMBL/GenBank/DDBJ whole genome shotgun (WGS) entry which is preliminary data.</text>
</comment>
<feature type="compositionally biased region" description="Acidic residues" evidence="1">
    <location>
        <begin position="1"/>
        <end position="13"/>
    </location>
</feature>
<accession>A0AAD4C668</accession>
<proteinExistence type="predicted"/>
<reference evidence="2" key="1">
    <citation type="submission" date="2019-10" db="EMBL/GenBank/DDBJ databases">
        <authorList>
            <consortium name="DOE Joint Genome Institute"/>
            <person name="Kuo A."/>
            <person name="Miyauchi S."/>
            <person name="Kiss E."/>
            <person name="Drula E."/>
            <person name="Kohler A."/>
            <person name="Sanchez-Garcia M."/>
            <person name="Andreopoulos B."/>
            <person name="Barry K.W."/>
            <person name="Bonito G."/>
            <person name="Buee M."/>
            <person name="Carver A."/>
            <person name="Chen C."/>
            <person name="Cichocki N."/>
            <person name="Clum A."/>
            <person name="Culley D."/>
            <person name="Crous P.W."/>
            <person name="Fauchery L."/>
            <person name="Girlanda M."/>
            <person name="Hayes R."/>
            <person name="Keri Z."/>
            <person name="LaButti K."/>
            <person name="Lipzen A."/>
            <person name="Lombard V."/>
            <person name="Magnuson J."/>
            <person name="Maillard F."/>
            <person name="Morin E."/>
            <person name="Murat C."/>
            <person name="Nolan M."/>
            <person name="Ohm R."/>
            <person name="Pangilinan J."/>
            <person name="Pereira M."/>
            <person name="Perotto S."/>
            <person name="Peter M."/>
            <person name="Riley R."/>
            <person name="Sitrit Y."/>
            <person name="Stielow B."/>
            <person name="Szollosi G."/>
            <person name="Zifcakova L."/>
            <person name="Stursova M."/>
            <person name="Spatafora J.W."/>
            <person name="Tedersoo L."/>
            <person name="Vaario L.-M."/>
            <person name="Yamada A."/>
            <person name="Yan M."/>
            <person name="Wang P."/>
            <person name="Xu J."/>
            <person name="Bruns T."/>
            <person name="Baldrian P."/>
            <person name="Vilgalys R."/>
            <person name="Henrissat B."/>
            <person name="Grigoriev I.V."/>
            <person name="Hibbett D."/>
            <person name="Nagy L.G."/>
            <person name="Martin F.M."/>
        </authorList>
    </citation>
    <scope>NUCLEOTIDE SEQUENCE</scope>
    <source>
        <strain evidence="2">BED1</strain>
    </source>
</reference>
<dbReference type="AlphaFoldDB" id="A0AAD4C668"/>
<gene>
    <name evidence="2" type="ORF">L210DRAFT_3639627</name>
</gene>
<organism evidence="2 3">
    <name type="scientific">Boletus edulis BED1</name>
    <dbReference type="NCBI Taxonomy" id="1328754"/>
    <lineage>
        <taxon>Eukaryota</taxon>
        <taxon>Fungi</taxon>
        <taxon>Dikarya</taxon>
        <taxon>Basidiomycota</taxon>
        <taxon>Agaricomycotina</taxon>
        <taxon>Agaricomycetes</taxon>
        <taxon>Agaricomycetidae</taxon>
        <taxon>Boletales</taxon>
        <taxon>Boletineae</taxon>
        <taxon>Boletaceae</taxon>
        <taxon>Boletoideae</taxon>
        <taxon>Boletus</taxon>
    </lineage>
</organism>
<feature type="region of interest" description="Disordered" evidence="1">
    <location>
        <begin position="258"/>
        <end position="281"/>
    </location>
</feature>
<dbReference type="EMBL" id="WHUW01000002">
    <property type="protein sequence ID" value="KAF8450540.1"/>
    <property type="molecule type" value="Genomic_DNA"/>
</dbReference>
<sequence>MPPVDDVVEDSEPEREQRRRRDDVTDDQSDTVLQLSRFAYKLETPSSSSRTPDPGPSRPTASLVRKDPPDHLPDSLLVQLSKCISCGLEWTRRKTVKQKHTHIKQCARKHALTKDTIRILVEKEVATSPPTQSINETTLMDSVVPAGPVKRSKRHQVLPTVMSLPETRDSILSRARDILGPTSSQADPQPTQQFGQSALACRNIQHPSRLALHSVDRSIELPPSTQPFGASSLRRGIMTAEQSVDSCEEPPVGASLFAQDAVSSSDRRKRLASPSPDNNLRTVRRRLLQ</sequence>
<dbReference type="Proteomes" id="UP001194468">
    <property type="component" value="Unassembled WGS sequence"/>
</dbReference>
<name>A0AAD4C668_BOLED</name>
<evidence type="ECO:0000256" key="1">
    <source>
        <dbReference type="SAM" id="MobiDB-lite"/>
    </source>
</evidence>
<feature type="compositionally biased region" description="Basic and acidic residues" evidence="1">
    <location>
        <begin position="14"/>
        <end position="23"/>
    </location>
</feature>
<evidence type="ECO:0000313" key="3">
    <source>
        <dbReference type="Proteomes" id="UP001194468"/>
    </source>
</evidence>
<feature type="region of interest" description="Disordered" evidence="1">
    <location>
        <begin position="1"/>
        <end position="70"/>
    </location>
</feature>